<organism evidence="1 2">
    <name type="scientific">Bradyrhizobium erythrophlei</name>
    <dbReference type="NCBI Taxonomy" id="1437360"/>
    <lineage>
        <taxon>Bacteria</taxon>
        <taxon>Pseudomonadati</taxon>
        <taxon>Pseudomonadota</taxon>
        <taxon>Alphaproteobacteria</taxon>
        <taxon>Hyphomicrobiales</taxon>
        <taxon>Nitrobacteraceae</taxon>
        <taxon>Bradyrhizobium</taxon>
    </lineage>
</organism>
<evidence type="ECO:0008006" key="3">
    <source>
        <dbReference type="Google" id="ProtNLM"/>
    </source>
</evidence>
<dbReference type="AlphaFoldDB" id="A0A1M5NQL8"/>
<dbReference type="Proteomes" id="UP000189796">
    <property type="component" value="Chromosome I"/>
</dbReference>
<name>A0A1M5NQL8_9BRAD</name>
<sequence length="145" mass="15667">MPVNGMNVGVDYSISYYDGTSGTLIDLGDVQDVRISAQKHDIKSMPYNAPPRYGFVPDGFKIDFTITRTGSAIEDFMVAAEASFNAGQVQSAGYLNETITNPDGSVSRYQYTGFVVFLTDHGNISRDKNVTLALTGYASTKVSIA</sequence>
<reference evidence="1 2" key="1">
    <citation type="submission" date="2016-11" db="EMBL/GenBank/DDBJ databases">
        <authorList>
            <person name="Jaros S."/>
            <person name="Januszkiewicz K."/>
            <person name="Wedrychowicz H."/>
        </authorList>
    </citation>
    <scope>NUCLEOTIDE SEQUENCE [LARGE SCALE GENOMIC DNA]</scope>
    <source>
        <strain evidence="1 2">GAS138</strain>
    </source>
</reference>
<dbReference type="EMBL" id="LT670817">
    <property type="protein sequence ID" value="SHG91735.1"/>
    <property type="molecule type" value="Genomic_DNA"/>
</dbReference>
<dbReference type="RefSeq" id="WP_154072255.1">
    <property type="nucleotide sequence ID" value="NZ_LT670817.1"/>
</dbReference>
<proteinExistence type="predicted"/>
<dbReference type="OrthoDB" id="7276777at2"/>
<evidence type="ECO:0000313" key="1">
    <source>
        <dbReference type="EMBL" id="SHG91735.1"/>
    </source>
</evidence>
<protein>
    <recommendedName>
        <fullName evidence="3">Phage tail tube protein</fullName>
    </recommendedName>
</protein>
<accession>A0A1M5NQL8</accession>
<gene>
    <name evidence="1" type="ORF">SAMN05443248_3079</name>
</gene>
<evidence type="ECO:0000313" key="2">
    <source>
        <dbReference type="Proteomes" id="UP000189796"/>
    </source>
</evidence>